<name>A0A1Y1RVA6_9SPIO</name>
<comment type="caution">
    <text evidence="2">The sequence shown here is derived from an EMBL/GenBank/DDBJ whole genome shotgun (WGS) entry which is preliminary data.</text>
</comment>
<dbReference type="Pfam" id="PF01327">
    <property type="entry name" value="Pep_deformylase"/>
    <property type="match status" value="1"/>
</dbReference>
<dbReference type="OrthoDB" id="9784988at2"/>
<dbReference type="EMBL" id="MWQY01000023">
    <property type="protein sequence ID" value="ORC31892.1"/>
    <property type="molecule type" value="Genomic_DNA"/>
</dbReference>
<keyword evidence="3" id="KW-1185">Reference proteome</keyword>
<dbReference type="PRINTS" id="PR01576">
    <property type="entry name" value="PDEFORMYLASE"/>
</dbReference>
<dbReference type="PANTHER" id="PTHR10458:SF22">
    <property type="entry name" value="PEPTIDE DEFORMYLASE"/>
    <property type="match status" value="1"/>
</dbReference>
<dbReference type="STRING" id="1963862.B4O97_16655"/>
<dbReference type="RefSeq" id="WP_083052597.1">
    <property type="nucleotide sequence ID" value="NZ_MWQY01000023.1"/>
</dbReference>
<dbReference type="Proteomes" id="UP000192343">
    <property type="component" value="Unassembled WGS sequence"/>
</dbReference>
<dbReference type="InterPro" id="IPR036821">
    <property type="entry name" value="Peptide_deformylase_sf"/>
</dbReference>
<accession>A0A1Y1RVA6</accession>
<dbReference type="Gene3D" id="3.90.45.10">
    <property type="entry name" value="Peptide deformylase"/>
    <property type="match status" value="1"/>
</dbReference>
<organism evidence="2 3">
    <name type="scientific">Marispirochaeta aestuarii</name>
    <dbReference type="NCBI Taxonomy" id="1963862"/>
    <lineage>
        <taxon>Bacteria</taxon>
        <taxon>Pseudomonadati</taxon>
        <taxon>Spirochaetota</taxon>
        <taxon>Spirochaetia</taxon>
        <taxon>Spirochaetales</taxon>
        <taxon>Spirochaetaceae</taxon>
        <taxon>Marispirochaeta</taxon>
    </lineage>
</organism>
<sequence length="78" mass="9395">MRVSRSKNIIVKYQDRLGEFHTVETKDKMARCFQHEIAHLDGILYIDRMSDEYVFNEETNEKASVKYFLDLTRERFST</sequence>
<comment type="similarity">
    <text evidence="1">Belongs to the polypeptide deformylase family.</text>
</comment>
<gene>
    <name evidence="2" type="ORF">B4O97_16655</name>
</gene>
<dbReference type="AlphaFoldDB" id="A0A1Y1RVA6"/>
<protein>
    <recommendedName>
        <fullName evidence="4">Peptide deformylase</fullName>
    </recommendedName>
</protein>
<evidence type="ECO:0000313" key="3">
    <source>
        <dbReference type="Proteomes" id="UP000192343"/>
    </source>
</evidence>
<dbReference type="PANTHER" id="PTHR10458">
    <property type="entry name" value="PEPTIDE DEFORMYLASE"/>
    <property type="match status" value="1"/>
</dbReference>
<evidence type="ECO:0000313" key="2">
    <source>
        <dbReference type="EMBL" id="ORC31892.1"/>
    </source>
</evidence>
<dbReference type="InterPro" id="IPR023635">
    <property type="entry name" value="Peptide_deformylase"/>
</dbReference>
<dbReference type="GO" id="GO:0042586">
    <property type="term" value="F:peptide deformylase activity"/>
    <property type="evidence" value="ECO:0007669"/>
    <property type="project" value="InterPro"/>
</dbReference>
<evidence type="ECO:0008006" key="4">
    <source>
        <dbReference type="Google" id="ProtNLM"/>
    </source>
</evidence>
<reference evidence="2 3" key="1">
    <citation type="submission" date="2017-03" db="EMBL/GenBank/DDBJ databases">
        <title>Draft Genome sequence of Marispirochaeta sp. strain JC444.</title>
        <authorList>
            <person name="Shivani Y."/>
            <person name="Subhash Y."/>
            <person name="Sasikala C."/>
            <person name="Ramana C."/>
        </authorList>
    </citation>
    <scope>NUCLEOTIDE SEQUENCE [LARGE SCALE GENOMIC DNA]</scope>
    <source>
        <strain evidence="2 3">JC444</strain>
    </source>
</reference>
<proteinExistence type="inferred from homology"/>
<evidence type="ECO:0000256" key="1">
    <source>
        <dbReference type="ARBA" id="ARBA00010759"/>
    </source>
</evidence>
<dbReference type="SUPFAM" id="SSF56420">
    <property type="entry name" value="Peptide deformylase"/>
    <property type="match status" value="1"/>
</dbReference>